<gene>
    <name evidence="1" type="ORF">PVAP13_6NG176609</name>
</gene>
<dbReference type="Proteomes" id="UP000823388">
    <property type="component" value="Chromosome 6N"/>
</dbReference>
<proteinExistence type="predicted"/>
<dbReference type="EMBL" id="CM029048">
    <property type="protein sequence ID" value="KAG2578215.1"/>
    <property type="molecule type" value="Genomic_DNA"/>
</dbReference>
<evidence type="ECO:0000313" key="2">
    <source>
        <dbReference type="Proteomes" id="UP000823388"/>
    </source>
</evidence>
<reference evidence="1" key="1">
    <citation type="submission" date="2020-05" db="EMBL/GenBank/DDBJ databases">
        <title>WGS assembly of Panicum virgatum.</title>
        <authorList>
            <person name="Lovell J.T."/>
            <person name="Jenkins J."/>
            <person name="Shu S."/>
            <person name="Juenger T.E."/>
            <person name="Schmutz J."/>
        </authorList>
    </citation>
    <scope>NUCLEOTIDE SEQUENCE</scope>
    <source>
        <strain evidence="1">AP13</strain>
    </source>
</reference>
<organism evidence="1 2">
    <name type="scientific">Panicum virgatum</name>
    <name type="common">Blackwell switchgrass</name>
    <dbReference type="NCBI Taxonomy" id="38727"/>
    <lineage>
        <taxon>Eukaryota</taxon>
        <taxon>Viridiplantae</taxon>
        <taxon>Streptophyta</taxon>
        <taxon>Embryophyta</taxon>
        <taxon>Tracheophyta</taxon>
        <taxon>Spermatophyta</taxon>
        <taxon>Magnoliopsida</taxon>
        <taxon>Liliopsida</taxon>
        <taxon>Poales</taxon>
        <taxon>Poaceae</taxon>
        <taxon>PACMAD clade</taxon>
        <taxon>Panicoideae</taxon>
        <taxon>Panicodae</taxon>
        <taxon>Paniceae</taxon>
        <taxon>Panicinae</taxon>
        <taxon>Panicum</taxon>
        <taxon>Panicum sect. Hiantes</taxon>
    </lineage>
</organism>
<accession>A0A8T0QZ44</accession>
<protein>
    <submittedName>
        <fullName evidence="1">Uncharacterized protein</fullName>
    </submittedName>
</protein>
<sequence length="132" mass="15122">MAVDSRMLLSQVIPSLLLKFPYKTVMSIVSVKISSSFCKHGASMNTWQCCGELVLLLHILTSFYTFLSKYMCYLQCLCRILFIFRQDKEVQCFEDTNKPKQCFHQSICSLGMDEDLEDNLLGPERSEEAKAA</sequence>
<keyword evidence="2" id="KW-1185">Reference proteome</keyword>
<name>A0A8T0QZ44_PANVG</name>
<dbReference type="AlphaFoldDB" id="A0A8T0QZ44"/>
<evidence type="ECO:0000313" key="1">
    <source>
        <dbReference type="EMBL" id="KAG2578215.1"/>
    </source>
</evidence>
<comment type="caution">
    <text evidence="1">The sequence shown here is derived from an EMBL/GenBank/DDBJ whole genome shotgun (WGS) entry which is preliminary data.</text>
</comment>